<feature type="region of interest" description="Disordered" evidence="1">
    <location>
        <begin position="808"/>
        <end position="827"/>
    </location>
</feature>
<keyword evidence="2" id="KW-1133">Transmembrane helix</keyword>
<keyword evidence="2" id="KW-0812">Transmembrane</keyword>
<evidence type="ECO:0000313" key="3">
    <source>
        <dbReference type="EMBL" id="SDF45370.1"/>
    </source>
</evidence>
<organism evidence="3 4">
    <name type="scientific">Methanolobus vulcani</name>
    <dbReference type="NCBI Taxonomy" id="38026"/>
    <lineage>
        <taxon>Archaea</taxon>
        <taxon>Methanobacteriati</taxon>
        <taxon>Methanobacteriota</taxon>
        <taxon>Stenosarchaea group</taxon>
        <taxon>Methanomicrobia</taxon>
        <taxon>Methanosarcinales</taxon>
        <taxon>Methanosarcinaceae</taxon>
        <taxon>Methanolobus</taxon>
    </lineage>
</organism>
<dbReference type="EMBL" id="FNCA01000002">
    <property type="protein sequence ID" value="SDF45370.1"/>
    <property type="molecule type" value="Genomic_DNA"/>
</dbReference>
<proteinExistence type="predicted"/>
<keyword evidence="2" id="KW-0472">Membrane</keyword>
<dbReference type="AlphaFoldDB" id="A0A7Z7FDK8"/>
<protein>
    <recommendedName>
        <fullName evidence="5">PGF-pre-PGF domain-containing protein</fullName>
    </recommendedName>
</protein>
<sequence>MCIVFVGIILSSFFVVTATPWVDSTLSNTSYVEQQGWKKLDTNVTVSSTTDDFSNGYLIVNITDNLTSYDALRVVSNGSLNVTGDAVYWESDRIGTIDSTYDGSNGILRIDFTSAVSLPNSGFETGDTTGWIINNSYPGVNGQAWVESPFDDPDVVTGPGTNDDPLVDDHSSVSQTTAVQSSLVYAGSYALKLTIGGTVSKTFGTAHGPMVTSSTFSADEGDNLSVRWYALDGGDWYDVYGFVYKDADNDGIWDSSEEYQKLFHDVGSDTGGWITTNATIASNVAGSNIRFLFLNGNYDNTGGQGIGSSLYIDGIVLNINTTSYVNNTIAENIIENIEFSNSCDAPNILKTYNVTLKESNNDVDSSSATILITPVNDVPGAPGNFTNPSTGHSLERGGVVNITWEEATDPDGDYLNYDLWFYNGTWTQIGNMLSSASMLFTMPSDNVTEGKFKVYANDTLLNSSEINVTFGILDAPEFTYSPEDQEQLSKCGEELNFTIESTLMSGFQWFVDGSPISGSGYTVVQNSNDSATSSYCLINSSEYINDADFFMGTYNISVVASNSSLLRNDTYSWDWTITNSSTASSGDDISFIINGSVNVTSSGNESYVKINTTDSNNTDDNGLLCGIVSVEFNTTNNPSGVILKVEVINKTSINESEAGFSQDSVYQYVDISFNNITLVNNQSYSRNIQFKVLNELNGGNLIINTVALKHLKTGTWETYTPTLLYDDGNYSHFMVYNVTGFSPFAVMASYGSTTTSTTSSSDGLPYYLKKQILDKAAQETTEEVSQESAIAEDAADSEVPTVVENEQVNAGSHEVASTTSEIIDNEDSSGSNGTILVAGTFILFLLLLFILKRRSNE</sequence>
<evidence type="ECO:0008006" key="5">
    <source>
        <dbReference type="Google" id="ProtNLM"/>
    </source>
</evidence>
<accession>A0A7Z7FDK8</accession>
<name>A0A7Z7FDK8_9EURY</name>
<evidence type="ECO:0000313" key="4">
    <source>
        <dbReference type="Proteomes" id="UP000199259"/>
    </source>
</evidence>
<evidence type="ECO:0000256" key="1">
    <source>
        <dbReference type="SAM" id="MobiDB-lite"/>
    </source>
</evidence>
<feature type="transmembrane region" description="Helical" evidence="2">
    <location>
        <begin position="833"/>
        <end position="851"/>
    </location>
</feature>
<evidence type="ECO:0000256" key="2">
    <source>
        <dbReference type="SAM" id="Phobius"/>
    </source>
</evidence>
<reference evidence="3 4" key="1">
    <citation type="submission" date="2016-10" db="EMBL/GenBank/DDBJ databases">
        <authorList>
            <person name="Varghese N."/>
            <person name="Submissions S."/>
        </authorList>
    </citation>
    <scope>NUCLEOTIDE SEQUENCE [LARGE SCALE GENOMIC DNA]</scope>
    <source>
        <strain evidence="3 4">PL 12/M</strain>
    </source>
</reference>
<comment type="caution">
    <text evidence="3">The sequence shown here is derived from an EMBL/GenBank/DDBJ whole genome shotgun (WGS) entry which is preliminary data.</text>
</comment>
<dbReference type="Proteomes" id="UP000199259">
    <property type="component" value="Unassembled WGS sequence"/>
</dbReference>
<gene>
    <name evidence="3" type="ORF">SAMN04488589_0571</name>
</gene>
<keyword evidence="4" id="KW-1185">Reference proteome</keyword>